<dbReference type="Proteomes" id="UP000295058">
    <property type="component" value="Unassembled WGS sequence"/>
</dbReference>
<dbReference type="Pfam" id="PF00378">
    <property type="entry name" value="ECH_1"/>
    <property type="match status" value="1"/>
</dbReference>
<dbReference type="OrthoDB" id="9807606at2"/>
<keyword evidence="5" id="KW-1185">Reference proteome</keyword>
<dbReference type="InterPro" id="IPR051683">
    <property type="entry name" value="Enoyl-CoA_Hydratase/Isomerase"/>
</dbReference>
<dbReference type="GO" id="GO:0008300">
    <property type="term" value="P:isoprenoid catabolic process"/>
    <property type="evidence" value="ECO:0007669"/>
    <property type="project" value="TreeGrafter"/>
</dbReference>
<dbReference type="InterPro" id="IPR029045">
    <property type="entry name" value="ClpP/crotonase-like_dom_sf"/>
</dbReference>
<evidence type="ECO:0000313" key="4">
    <source>
        <dbReference type="Proteomes" id="UP000243640"/>
    </source>
</evidence>
<comment type="caution">
    <text evidence="2">The sequence shown here is derived from an EMBL/GenBank/DDBJ whole genome shotgun (WGS) entry which is preliminary data.</text>
</comment>
<evidence type="ECO:0000313" key="3">
    <source>
        <dbReference type="EMBL" id="TDW61338.1"/>
    </source>
</evidence>
<dbReference type="Gene3D" id="3.90.226.10">
    <property type="entry name" value="2-enoyl-CoA Hydratase, Chain A, domain 1"/>
    <property type="match status" value="1"/>
</dbReference>
<dbReference type="EMBL" id="SODO01000002">
    <property type="protein sequence ID" value="TDW61338.1"/>
    <property type="molecule type" value="Genomic_DNA"/>
</dbReference>
<evidence type="ECO:0000313" key="5">
    <source>
        <dbReference type="Proteomes" id="UP000295058"/>
    </source>
</evidence>
<dbReference type="PANTHER" id="PTHR42964:SF1">
    <property type="entry name" value="POLYKETIDE BIOSYNTHESIS ENOYL-COA HYDRATASE PKSH-RELATED"/>
    <property type="match status" value="1"/>
</dbReference>
<reference evidence="3 5" key="2">
    <citation type="submission" date="2019-03" db="EMBL/GenBank/DDBJ databases">
        <title>Genomic Encyclopedia of Archaeal and Bacterial Type Strains, Phase II (KMG-II): from individual species to whole genera.</title>
        <authorList>
            <person name="Goeker M."/>
        </authorList>
    </citation>
    <scope>NUCLEOTIDE SEQUENCE [LARGE SCALE GENOMIC DNA]</scope>
    <source>
        <strain evidence="3 5">DSM 15594</strain>
    </source>
</reference>
<dbReference type="PANTHER" id="PTHR42964">
    <property type="entry name" value="ENOYL-COA HYDRATASE"/>
    <property type="match status" value="1"/>
</dbReference>
<keyword evidence="2" id="KW-0456">Lyase</keyword>
<sequence>MSEPVLLQQTSKGVWELVLNNPDRHNALNETTIDAFHRCLELAGTKPDLRLLILKAEGKHFCSGADLGWMQRAAALSPEENRTDAGRLAELLWRLNRFPHPTLALVQGAAFGGALGLICACDVVVAAADARFSLSETRLGLIPATIAPYVLPVLGERQARRYMLSAEVINAADAQRLGLVHKIAEHSLAQTAAAMASALLRGGPCAQRAAKALIRDYTSRPLDRALSNDSACRLAALRITGEAQEGLAAFLEKRTPDWEDEHAD</sequence>
<dbReference type="GO" id="GO:0004300">
    <property type="term" value="F:enoyl-CoA hydratase activity"/>
    <property type="evidence" value="ECO:0007669"/>
    <property type="project" value="UniProtKB-EC"/>
</dbReference>
<evidence type="ECO:0000256" key="1">
    <source>
        <dbReference type="ARBA" id="ARBA00005254"/>
    </source>
</evidence>
<proteinExistence type="inferred from homology"/>
<name>A0A235CM63_9GAMM</name>
<organism evidence="2 4">
    <name type="scientific">Oceanimonas baumannii</name>
    <dbReference type="NCBI Taxonomy" id="129578"/>
    <lineage>
        <taxon>Bacteria</taxon>
        <taxon>Pseudomonadati</taxon>
        <taxon>Pseudomonadota</taxon>
        <taxon>Gammaproteobacteria</taxon>
        <taxon>Aeromonadales</taxon>
        <taxon>Aeromonadaceae</taxon>
        <taxon>Oceanimonas</taxon>
    </lineage>
</organism>
<dbReference type="Gene3D" id="1.10.12.10">
    <property type="entry name" value="Lyase 2-enoyl-coa Hydratase, Chain A, domain 2"/>
    <property type="match status" value="1"/>
</dbReference>
<accession>A0A235CM63</accession>
<dbReference type="CDD" id="cd06558">
    <property type="entry name" value="crotonase-like"/>
    <property type="match status" value="1"/>
</dbReference>
<gene>
    <name evidence="2" type="ORF">B6S09_04415</name>
    <name evidence="3" type="ORF">LY04_00873</name>
</gene>
<evidence type="ECO:0000313" key="2">
    <source>
        <dbReference type="EMBL" id="OYD25464.1"/>
    </source>
</evidence>
<protein>
    <submittedName>
        <fullName evidence="2">Enoyl-CoA hydratase</fullName>
        <ecNumber evidence="2">4.2.1.17</ecNumber>
    </submittedName>
    <submittedName>
        <fullName evidence="3">Methylglutaconyl-CoA hydratase</fullName>
    </submittedName>
</protein>
<dbReference type="Proteomes" id="UP000243640">
    <property type="component" value="Unassembled WGS sequence"/>
</dbReference>
<dbReference type="EC" id="4.2.1.17" evidence="2"/>
<dbReference type="InterPro" id="IPR014748">
    <property type="entry name" value="Enoyl-CoA_hydra_C"/>
</dbReference>
<dbReference type="InterPro" id="IPR001753">
    <property type="entry name" value="Enoyl-CoA_hydra/iso"/>
</dbReference>
<reference evidence="2 4" key="1">
    <citation type="submission" date="2017-08" db="EMBL/GenBank/DDBJ databases">
        <title>Draft Genome Sequence of the Marine Bacterium Oceanimonas baumannii ATCC 700832.</title>
        <authorList>
            <person name="Mcclelland W.D."/>
            <person name="Brennan M.A."/>
            <person name="Trachtenberg A.M."/>
            <person name="Maclea K.S."/>
        </authorList>
    </citation>
    <scope>NUCLEOTIDE SEQUENCE [LARGE SCALE GENOMIC DNA]</scope>
    <source>
        <strain evidence="2 4">ATCC 700832</strain>
    </source>
</reference>
<dbReference type="AlphaFoldDB" id="A0A235CM63"/>
<comment type="similarity">
    <text evidence="1">Belongs to the enoyl-CoA hydratase/isomerase family.</text>
</comment>
<dbReference type="EMBL" id="NQJF01000003">
    <property type="protein sequence ID" value="OYD25464.1"/>
    <property type="molecule type" value="Genomic_DNA"/>
</dbReference>
<dbReference type="SUPFAM" id="SSF52096">
    <property type="entry name" value="ClpP/crotonase"/>
    <property type="match status" value="1"/>
</dbReference>
<dbReference type="RefSeq" id="WP_094277293.1">
    <property type="nucleotide sequence ID" value="NZ_NQJF01000003.1"/>
</dbReference>